<dbReference type="PANTHER" id="PTHR42681">
    <property type="entry name" value="MALONYL-COA-ACYL CARRIER PROTEIN TRANSACYLASE, MITOCHONDRIAL"/>
    <property type="match status" value="1"/>
</dbReference>
<feature type="active site" evidence="8">
    <location>
        <position position="95"/>
    </location>
</feature>
<dbReference type="GO" id="GO:0005829">
    <property type="term" value="C:cytosol"/>
    <property type="evidence" value="ECO:0007669"/>
    <property type="project" value="TreeGrafter"/>
</dbReference>
<dbReference type="GO" id="GO:0006633">
    <property type="term" value="P:fatty acid biosynthetic process"/>
    <property type="evidence" value="ECO:0007669"/>
    <property type="project" value="TreeGrafter"/>
</dbReference>
<dbReference type="Gene3D" id="3.30.70.250">
    <property type="entry name" value="Malonyl-CoA ACP transacylase, ACP-binding"/>
    <property type="match status" value="1"/>
</dbReference>
<evidence type="ECO:0000256" key="5">
    <source>
        <dbReference type="ARBA" id="ARBA00023315"/>
    </source>
</evidence>
<dbReference type="InterPro" id="IPR001227">
    <property type="entry name" value="Ac_transferase_dom_sf"/>
</dbReference>
<comment type="pathway">
    <text evidence="1">Lipid metabolism; fatty acid biosynthesis.</text>
</comment>
<dbReference type="InterPro" id="IPR024925">
    <property type="entry name" value="Malonyl_CoA-ACP_transAc"/>
</dbReference>
<dbReference type="Pfam" id="PF00698">
    <property type="entry name" value="Acyl_transf_1"/>
    <property type="match status" value="1"/>
</dbReference>
<dbReference type="RefSeq" id="WP_367680824.1">
    <property type="nucleotide sequence ID" value="NZ_OZ060371.1"/>
</dbReference>
<dbReference type="SMART" id="SM00827">
    <property type="entry name" value="PKS_AT"/>
    <property type="match status" value="1"/>
</dbReference>
<dbReference type="PIRSF" id="PIRSF000446">
    <property type="entry name" value="Mct"/>
    <property type="match status" value="1"/>
</dbReference>
<dbReference type="InterPro" id="IPR014043">
    <property type="entry name" value="Acyl_transferase_dom"/>
</dbReference>
<keyword evidence="5 7" id="KW-0012">Acyltransferase</keyword>
<dbReference type="SUPFAM" id="SSF52151">
    <property type="entry name" value="FabD/lysophospholipase-like"/>
    <property type="match status" value="1"/>
</dbReference>
<evidence type="ECO:0000259" key="9">
    <source>
        <dbReference type="SMART" id="SM00827"/>
    </source>
</evidence>
<evidence type="ECO:0000256" key="6">
    <source>
        <dbReference type="ARBA" id="ARBA00048462"/>
    </source>
</evidence>
<dbReference type="InterPro" id="IPR050858">
    <property type="entry name" value="Mal-CoA-ACP_Trans/PKS_FabD"/>
</dbReference>
<sequence>MLFAMIFPGQGSLNVFNSFKHLNSTNLKIAKDTFEEASEIIKLNLWNIFSKKKYFYIRNKNYSYKQIVILTTSVAIYRIWITITGINPTIMAGHSLGEYSALVCSNTLNFAKAVEIIHSREKIMDFACKNFKASMLTIIGLKLENIKKLIVLNFNNPVISIACINSKKNIVVSGKMKYIKKMQLLCKEHGATFTKMLPVNTAAHSYLMKPAAKYLYKLIKKVKFYDPICPIVNNTSIKCETSSIFIKKSLIQQLYKPVRWIEIIQFIFSKKINFFLEIGASSILTQINKDIYGTTNISLYKMSNFLKAFKILSKKS</sequence>
<dbReference type="GO" id="GO:0004314">
    <property type="term" value="F:[acyl-carrier-protein] S-malonyltransferase activity"/>
    <property type="evidence" value="ECO:0007669"/>
    <property type="project" value="UniProtKB-EC"/>
</dbReference>
<evidence type="ECO:0000256" key="3">
    <source>
        <dbReference type="ARBA" id="ARBA00018953"/>
    </source>
</evidence>
<evidence type="ECO:0000313" key="10">
    <source>
        <dbReference type="EMBL" id="CAL4043232.1"/>
    </source>
</evidence>
<feature type="domain" description="Malonyl-CoA:ACP transacylase (MAT)" evidence="9">
    <location>
        <begin position="6"/>
        <end position="316"/>
    </location>
</feature>
<reference evidence="10" key="1">
    <citation type="submission" date="2024-06" db="EMBL/GenBank/DDBJ databases">
        <authorList>
            <person name="Manzano-Marin A."/>
            <person name="Manzano-Marin A."/>
            <person name="Alejandro Manzano Marin A."/>
        </authorList>
    </citation>
    <scope>NUCLEOTIDE SEQUENCE</scope>
    <source>
        <strain evidence="10">Ancorni-2928</strain>
    </source>
</reference>
<proteinExistence type="inferred from homology"/>
<evidence type="ECO:0000256" key="8">
    <source>
        <dbReference type="PIRSR" id="PIRSR000446-1"/>
    </source>
</evidence>
<comment type="similarity">
    <text evidence="7">Belongs to the fabD family.</text>
</comment>
<evidence type="ECO:0000256" key="7">
    <source>
        <dbReference type="PIRNR" id="PIRNR000446"/>
    </source>
</evidence>
<feature type="active site" evidence="8">
    <location>
        <position position="204"/>
    </location>
</feature>
<dbReference type="EC" id="2.3.1.39" evidence="2 7"/>
<dbReference type="InterPro" id="IPR016036">
    <property type="entry name" value="Malonyl_transacylase_ACP-bd"/>
</dbReference>
<dbReference type="EMBL" id="OZ060371">
    <property type="protein sequence ID" value="CAL4043232.1"/>
    <property type="molecule type" value="Genomic_DNA"/>
</dbReference>
<dbReference type="InterPro" id="IPR016035">
    <property type="entry name" value="Acyl_Trfase/lysoPLipase"/>
</dbReference>
<organism evidence="10">
    <name type="scientific">Buchnera aphidicola</name>
    <name type="common">Anoecia corni</name>
    <dbReference type="NCBI Taxonomy" id="2994477"/>
    <lineage>
        <taxon>Bacteria</taxon>
        <taxon>Pseudomonadati</taxon>
        <taxon>Pseudomonadota</taxon>
        <taxon>Gammaproteobacteria</taxon>
        <taxon>Enterobacterales</taxon>
        <taxon>Erwiniaceae</taxon>
        <taxon>Buchnera</taxon>
    </lineage>
</organism>
<dbReference type="SUPFAM" id="SSF55048">
    <property type="entry name" value="Probable ACP-binding domain of malonyl-CoA ACP transacylase"/>
    <property type="match status" value="1"/>
</dbReference>
<evidence type="ECO:0000256" key="2">
    <source>
        <dbReference type="ARBA" id="ARBA00013258"/>
    </source>
</evidence>
<evidence type="ECO:0000256" key="4">
    <source>
        <dbReference type="ARBA" id="ARBA00022679"/>
    </source>
</evidence>
<keyword evidence="4 7" id="KW-0808">Transferase</keyword>
<evidence type="ECO:0000256" key="1">
    <source>
        <dbReference type="ARBA" id="ARBA00005194"/>
    </source>
</evidence>
<gene>
    <name evidence="10" type="primary">fabD</name>
    <name evidence="10" type="ORF">BUANCORI2928_276</name>
</gene>
<accession>A0AAT9IG85</accession>
<dbReference type="AlphaFoldDB" id="A0AAT9IG85"/>
<name>A0AAT9IG85_9GAMM</name>
<dbReference type="PANTHER" id="PTHR42681:SF1">
    <property type="entry name" value="MALONYL-COA-ACYL CARRIER PROTEIN TRANSACYLASE, MITOCHONDRIAL"/>
    <property type="match status" value="1"/>
</dbReference>
<comment type="catalytic activity">
    <reaction evidence="6 7">
        <text>holo-[ACP] + malonyl-CoA = malonyl-[ACP] + CoA</text>
        <dbReference type="Rhea" id="RHEA:41792"/>
        <dbReference type="Rhea" id="RHEA-COMP:9623"/>
        <dbReference type="Rhea" id="RHEA-COMP:9685"/>
        <dbReference type="ChEBI" id="CHEBI:57287"/>
        <dbReference type="ChEBI" id="CHEBI:57384"/>
        <dbReference type="ChEBI" id="CHEBI:64479"/>
        <dbReference type="ChEBI" id="CHEBI:78449"/>
        <dbReference type="EC" id="2.3.1.39"/>
    </reaction>
</comment>
<dbReference type="Gene3D" id="3.40.366.10">
    <property type="entry name" value="Malonyl-Coenzyme A Acyl Carrier Protein, domain 2"/>
    <property type="match status" value="1"/>
</dbReference>
<protein>
    <recommendedName>
        <fullName evidence="3 7">Malonyl CoA-acyl carrier protein transacylase</fullName>
        <ecNumber evidence="2 7">2.3.1.39</ecNumber>
    </recommendedName>
</protein>